<dbReference type="Pfam" id="PF00370">
    <property type="entry name" value="FGGY_N"/>
    <property type="match status" value="1"/>
</dbReference>
<dbReference type="NCBIfam" id="TIGR01312">
    <property type="entry name" value="XylB"/>
    <property type="match status" value="1"/>
</dbReference>
<gene>
    <name evidence="8 10" type="primary">xylB</name>
    <name evidence="13" type="ORF">EV697_102357</name>
</gene>
<dbReference type="InterPro" id="IPR018485">
    <property type="entry name" value="FGGY_C"/>
</dbReference>
<dbReference type="EMBL" id="SLXI01000002">
    <property type="protein sequence ID" value="TCP13471.1"/>
    <property type="molecule type" value="Genomic_DNA"/>
</dbReference>
<dbReference type="InterPro" id="IPR018484">
    <property type="entry name" value="FGGY_N"/>
</dbReference>
<feature type="domain" description="Carbohydrate kinase FGGY N-terminal" evidence="11">
    <location>
        <begin position="1"/>
        <end position="250"/>
    </location>
</feature>
<accession>A0A4V2SJ84</accession>
<dbReference type="InterPro" id="IPR043129">
    <property type="entry name" value="ATPase_NBD"/>
</dbReference>
<dbReference type="AlphaFoldDB" id="A0A4V2SJ84"/>
<reference evidence="13 14" key="1">
    <citation type="submission" date="2019-03" db="EMBL/GenBank/DDBJ databases">
        <title>Genomic Encyclopedia of Type Strains, Phase IV (KMG-IV): sequencing the most valuable type-strain genomes for metagenomic binning, comparative biology and taxonomic classification.</title>
        <authorList>
            <person name="Goeker M."/>
        </authorList>
    </citation>
    <scope>NUCLEOTIDE SEQUENCE [LARGE SCALE GENOMIC DNA]</scope>
    <source>
        <strain evidence="13 14">DSM 28231</strain>
    </source>
</reference>
<keyword evidence="5 8" id="KW-0418">Kinase</keyword>
<feature type="binding site" evidence="8">
    <location>
        <begin position="80"/>
        <end position="81"/>
    </location>
    <ligand>
        <name>substrate</name>
    </ligand>
</feature>
<dbReference type="Gene3D" id="3.30.420.40">
    <property type="match status" value="2"/>
</dbReference>
<dbReference type="GO" id="GO:0042732">
    <property type="term" value="P:D-xylose metabolic process"/>
    <property type="evidence" value="ECO:0007669"/>
    <property type="project" value="UniProtKB-KW"/>
</dbReference>
<dbReference type="GO" id="GO:0005998">
    <property type="term" value="P:xylulose catabolic process"/>
    <property type="evidence" value="ECO:0007669"/>
    <property type="project" value="UniProtKB-UniRule"/>
</dbReference>
<evidence type="ECO:0000256" key="6">
    <source>
        <dbReference type="ARBA" id="ARBA00022840"/>
    </source>
</evidence>
<dbReference type="InterPro" id="IPR018483">
    <property type="entry name" value="Carb_kinase_FGGY_CS"/>
</dbReference>
<dbReference type="InterPro" id="IPR006000">
    <property type="entry name" value="Xylulokinase"/>
</dbReference>
<comment type="function">
    <text evidence="8">Catalyzes the phosphorylation of D-xylulose to D-xylulose 5-phosphate.</text>
</comment>
<keyword evidence="6 8" id="KW-0067">ATP-binding</keyword>
<evidence type="ECO:0000256" key="4">
    <source>
        <dbReference type="ARBA" id="ARBA00022741"/>
    </source>
</evidence>
<dbReference type="PIRSF" id="PIRSF000538">
    <property type="entry name" value="GlpK"/>
    <property type="match status" value="1"/>
</dbReference>
<proteinExistence type="inferred from homology"/>
<evidence type="ECO:0000313" key="13">
    <source>
        <dbReference type="EMBL" id="TCP13471.1"/>
    </source>
</evidence>
<keyword evidence="3 8" id="KW-0808">Transferase</keyword>
<dbReference type="Proteomes" id="UP000294841">
    <property type="component" value="Unassembled WGS sequence"/>
</dbReference>
<dbReference type="Pfam" id="PF02782">
    <property type="entry name" value="FGGY_C"/>
    <property type="match status" value="1"/>
</dbReference>
<dbReference type="GO" id="GO:0004856">
    <property type="term" value="F:D-xylulokinase activity"/>
    <property type="evidence" value="ECO:0007669"/>
    <property type="project" value="UniProtKB-UniRule"/>
</dbReference>
<dbReference type="OrthoDB" id="9805576at2"/>
<comment type="catalytic activity">
    <reaction evidence="8 10">
        <text>D-xylulose + ATP = D-xylulose 5-phosphate + ADP + H(+)</text>
        <dbReference type="Rhea" id="RHEA:10964"/>
        <dbReference type="ChEBI" id="CHEBI:15378"/>
        <dbReference type="ChEBI" id="CHEBI:17140"/>
        <dbReference type="ChEBI" id="CHEBI:30616"/>
        <dbReference type="ChEBI" id="CHEBI:57737"/>
        <dbReference type="ChEBI" id="CHEBI:456216"/>
        <dbReference type="EC" id="2.7.1.17"/>
    </reaction>
</comment>
<evidence type="ECO:0000259" key="11">
    <source>
        <dbReference type="Pfam" id="PF00370"/>
    </source>
</evidence>
<feature type="domain" description="Carbohydrate kinase FGGY C-terminal" evidence="12">
    <location>
        <begin position="262"/>
        <end position="441"/>
    </location>
</feature>
<dbReference type="InterPro" id="IPR000577">
    <property type="entry name" value="Carb_kinase_FGGY"/>
</dbReference>
<dbReference type="EC" id="2.7.1.17" evidence="8 10"/>
<evidence type="ECO:0000256" key="3">
    <source>
        <dbReference type="ARBA" id="ARBA00022679"/>
    </source>
</evidence>
<protein>
    <recommendedName>
        <fullName evidence="8 10">Xylulose kinase</fullName>
        <shortName evidence="8 10">Xylulokinase</shortName>
        <ecNumber evidence="8 10">2.7.1.17</ecNumber>
    </recommendedName>
</protein>
<feature type="site" description="Important for activity" evidence="8">
    <location>
        <position position="6"/>
    </location>
</feature>
<sequence length="487" mass="54312">MYIGIDCGTQGTKVVVVNYQQKKVLGVGYAPHNIIENSQGKREQQPLWWTNALIEAFHQAIKLSEIDPLLIQGIGISGQQHGLVMLDDNDLLLYNAKLWCDTETSLENIDFIKLIGGEEKAFSLLGILPQTGYTASKIRWFKKHYPEKYRRIAKIMLPHDYLNYWLTGCFNTEYGDASGTGYFDVINRKWHIEVFHLLAPELDPQKVLPQLVSSEQKIGTIKPSIAKLLGLSESVIVSTGGGDNMMGAIGTGNIKQGIVTMSLGTSGTLYTYTDKPLTHLPIEIANFCSSTGGWLPLICTMNMTSANKNLMSLLHIDVNQFNELVQNSPIGAEGITILPFFNGERVPPRPQAKATIFGLDTTNFTQANLCRAMMEATSFTLRYGLELFHQAGLSTEQIRLIGGGAKSKIWRQMIADIMNTEVVCLKEDEAAALGAAIQAMWVNQEDSLEALCDIFIHIERQSIRKPNKQNVIKYNELYQKYLVMLAK</sequence>
<dbReference type="PROSITE" id="PS00445">
    <property type="entry name" value="FGGY_KINASES_2"/>
    <property type="match status" value="1"/>
</dbReference>
<evidence type="ECO:0000256" key="10">
    <source>
        <dbReference type="RuleBase" id="RU364073"/>
    </source>
</evidence>
<dbReference type="HAMAP" id="MF_02220">
    <property type="entry name" value="XylB"/>
    <property type="match status" value="1"/>
</dbReference>
<dbReference type="RefSeq" id="WP_132023059.1">
    <property type="nucleotide sequence ID" value="NZ_CP016605.1"/>
</dbReference>
<evidence type="ECO:0000256" key="2">
    <source>
        <dbReference type="ARBA" id="ARBA00022629"/>
    </source>
</evidence>
<feature type="active site" description="Proton acceptor" evidence="8">
    <location>
        <position position="243"/>
    </location>
</feature>
<keyword evidence="14" id="KW-1185">Reference proteome</keyword>
<evidence type="ECO:0000313" key="14">
    <source>
        <dbReference type="Proteomes" id="UP000294841"/>
    </source>
</evidence>
<evidence type="ECO:0000259" key="12">
    <source>
        <dbReference type="Pfam" id="PF02782"/>
    </source>
</evidence>
<keyword evidence="7 8" id="KW-0119">Carbohydrate metabolism</keyword>
<dbReference type="SUPFAM" id="SSF53067">
    <property type="entry name" value="Actin-like ATPase domain"/>
    <property type="match status" value="2"/>
</dbReference>
<name>A0A4V2SJ84_9PAST</name>
<evidence type="ECO:0000256" key="1">
    <source>
        <dbReference type="ARBA" id="ARBA00009156"/>
    </source>
</evidence>
<comment type="caution">
    <text evidence="13">The sequence shown here is derived from an EMBL/GenBank/DDBJ whole genome shotgun (WGS) entry which is preliminary data.</text>
</comment>
<evidence type="ECO:0000256" key="7">
    <source>
        <dbReference type="ARBA" id="ARBA00023277"/>
    </source>
</evidence>
<dbReference type="PANTHER" id="PTHR43095">
    <property type="entry name" value="SUGAR KINASE"/>
    <property type="match status" value="1"/>
</dbReference>
<organism evidence="13 14">
    <name type="scientific">Bisgaardia hudsonensis</name>
    <dbReference type="NCBI Taxonomy" id="109472"/>
    <lineage>
        <taxon>Bacteria</taxon>
        <taxon>Pseudomonadati</taxon>
        <taxon>Pseudomonadota</taxon>
        <taxon>Gammaproteobacteria</taxon>
        <taxon>Pasteurellales</taxon>
        <taxon>Pasteurellaceae</taxon>
        <taxon>Bisgaardia</taxon>
    </lineage>
</organism>
<dbReference type="PANTHER" id="PTHR43095:SF5">
    <property type="entry name" value="XYLULOSE KINASE"/>
    <property type="match status" value="1"/>
</dbReference>
<dbReference type="GO" id="GO:0005524">
    <property type="term" value="F:ATP binding"/>
    <property type="evidence" value="ECO:0007669"/>
    <property type="project" value="UniProtKB-UniRule"/>
</dbReference>
<keyword evidence="2 8" id="KW-0859">Xylose metabolism</keyword>
<comment type="similarity">
    <text evidence="1 8 9">Belongs to the FGGY kinase family.</text>
</comment>
<keyword evidence="4 8" id="KW-0547">Nucleotide-binding</keyword>
<evidence type="ECO:0000256" key="5">
    <source>
        <dbReference type="ARBA" id="ARBA00022777"/>
    </source>
</evidence>
<dbReference type="PROSITE" id="PS00933">
    <property type="entry name" value="FGGY_KINASES_1"/>
    <property type="match status" value="1"/>
</dbReference>
<dbReference type="CDD" id="cd07809">
    <property type="entry name" value="ASKHA_NBD_FGGY_BaXK-like"/>
    <property type="match status" value="1"/>
</dbReference>
<evidence type="ECO:0000256" key="8">
    <source>
        <dbReference type="HAMAP-Rule" id="MF_02220"/>
    </source>
</evidence>
<evidence type="ECO:0000256" key="9">
    <source>
        <dbReference type="RuleBase" id="RU003733"/>
    </source>
</evidence>
<dbReference type="InterPro" id="IPR050406">
    <property type="entry name" value="FGGY_Carb_Kinase"/>
</dbReference>